<dbReference type="InterPro" id="IPR020449">
    <property type="entry name" value="Tscrpt_reg_AraC-type_HTH"/>
</dbReference>
<dbReference type="SUPFAM" id="SSF46689">
    <property type="entry name" value="Homeodomain-like"/>
    <property type="match status" value="1"/>
</dbReference>
<dbReference type="GO" id="GO:0003700">
    <property type="term" value="F:DNA-binding transcription factor activity"/>
    <property type="evidence" value="ECO:0007669"/>
    <property type="project" value="InterPro"/>
</dbReference>
<dbReference type="Proteomes" id="UP000320580">
    <property type="component" value="Chromosome"/>
</dbReference>
<dbReference type="InterPro" id="IPR050204">
    <property type="entry name" value="AraC_XylS_family_regulators"/>
</dbReference>
<feature type="domain" description="HTH araC/xylS-type" evidence="4">
    <location>
        <begin position="224"/>
        <end position="325"/>
    </location>
</feature>
<dbReference type="SUPFAM" id="SSF51215">
    <property type="entry name" value="Regulatory protein AraC"/>
    <property type="match status" value="1"/>
</dbReference>
<dbReference type="KEGG" id="sqz:FQU76_28105"/>
<sequence>MGIIVLVSALRTEDLPERDRFESWHEFTSRSILPVAVRRSSEGDFRAFLQVGDFGPIQVSRISTPGLETVRGDRLVRRSDPESYQVYLQLSGTTVVSQHGREALINAGGVVVFDSSTPYRGITYPESCESSGSCLIVQFPYVRSPFPRGVVDRIAARPLTADSGIAAIMARYIVELADRSHECSYRDAVNLGGITLDLIGAWLSRELEVSADLSPDSHRRVMEVRIHEYIRQRLGDPGLTPQAIAHAHGISVRYLYKIFQEQDLAVADWIRRRRLEGCCRDLAHPELRSRTVQAIAARWGFTDPAQFSRVFRKAFGMTPTEYRHHAVQKATRAVQG</sequence>
<dbReference type="SMART" id="SM00342">
    <property type="entry name" value="HTH_ARAC"/>
    <property type="match status" value="1"/>
</dbReference>
<evidence type="ECO:0000259" key="4">
    <source>
        <dbReference type="PROSITE" id="PS01124"/>
    </source>
</evidence>
<evidence type="ECO:0000256" key="3">
    <source>
        <dbReference type="ARBA" id="ARBA00023163"/>
    </source>
</evidence>
<dbReference type="RefSeq" id="WP_146483042.1">
    <property type="nucleotide sequence ID" value="NZ_CP042266.1"/>
</dbReference>
<accession>A0A5B8JDY6</accession>
<keyword evidence="2" id="KW-0238">DNA-binding</keyword>
<keyword evidence="1" id="KW-0805">Transcription regulation</keyword>
<evidence type="ECO:0000313" key="5">
    <source>
        <dbReference type="EMBL" id="QDY79757.1"/>
    </source>
</evidence>
<reference evidence="5 6" key="1">
    <citation type="submission" date="2019-07" db="EMBL/GenBank/DDBJ databases">
        <authorList>
            <person name="Zhu P."/>
        </authorList>
    </citation>
    <scope>NUCLEOTIDE SEQUENCE [LARGE SCALE GENOMIC DNA]</scope>
    <source>
        <strain evidence="5 6">SSL-25</strain>
    </source>
</reference>
<dbReference type="Pfam" id="PF14525">
    <property type="entry name" value="AraC_binding_2"/>
    <property type="match status" value="1"/>
</dbReference>
<protein>
    <submittedName>
        <fullName evidence="5">Helix-turn-helix domain-containing protein</fullName>
    </submittedName>
</protein>
<dbReference type="AlphaFoldDB" id="A0A5B8JDY6"/>
<dbReference type="Pfam" id="PF12833">
    <property type="entry name" value="HTH_18"/>
    <property type="match status" value="1"/>
</dbReference>
<evidence type="ECO:0000313" key="6">
    <source>
        <dbReference type="Proteomes" id="UP000320580"/>
    </source>
</evidence>
<evidence type="ECO:0000256" key="2">
    <source>
        <dbReference type="ARBA" id="ARBA00023125"/>
    </source>
</evidence>
<proteinExistence type="predicted"/>
<dbReference type="InterPro" id="IPR018060">
    <property type="entry name" value="HTH_AraC"/>
</dbReference>
<dbReference type="InterPro" id="IPR009057">
    <property type="entry name" value="Homeodomain-like_sf"/>
</dbReference>
<name>A0A5B8JDY6_9ACTN</name>
<organism evidence="5 6">
    <name type="scientific">Streptomyces qinzhouensis</name>
    <dbReference type="NCBI Taxonomy" id="2599401"/>
    <lineage>
        <taxon>Bacteria</taxon>
        <taxon>Bacillati</taxon>
        <taxon>Actinomycetota</taxon>
        <taxon>Actinomycetes</taxon>
        <taxon>Kitasatosporales</taxon>
        <taxon>Streptomycetaceae</taxon>
        <taxon>Streptomyces</taxon>
    </lineage>
</organism>
<dbReference type="InterPro" id="IPR037923">
    <property type="entry name" value="HTH-like"/>
</dbReference>
<dbReference type="GO" id="GO:0043565">
    <property type="term" value="F:sequence-specific DNA binding"/>
    <property type="evidence" value="ECO:0007669"/>
    <property type="project" value="InterPro"/>
</dbReference>
<dbReference type="PANTHER" id="PTHR46796:SF6">
    <property type="entry name" value="ARAC SUBFAMILY"/>
    <property type="match status" value="1"/>
</dbReference>
<dbReference type="EMBL" id="CP042266">
    <property type="protein sequence ID" value="QDY79757.1"/>
    <property type="molecule type" value="Genomic_DNA"/>
</dbReference>
<keyword evidence="3" id="KW-0804">Transcription</keyword>
<keyword evidence="6" id="KW-1185">Reference proteome</keyword>
<gene>
    <name evidence="5" type="ORF">FQU76_28105</name>
</gene>
<dbReference type="Gene3D" id="1.10.10.60">
    <property type="entry name" value="Homeodomain-like"/>
    <property type="match status" value="1"/>
</dbReference>
<dbReference type="PANTHER" id="PTHR46796">
    <property type="entry name" value="HTH-TYPE TRANSCRIPTIONAL ACTIVATOR RHAS-RELATED"/>
    <property type="match status" value="1"/>
</dbReference>
<dbReference type="OrthoDB" id="9799345at2"/>
<dbReference type="PROSITE" id="PS01124">
    <property type="entry name" value="HTH_ARAC_FAMILY_2"/>
    <property type="match status" value="1"/>
</dbReference>
<dbReference type="InterPro" id="IPR035418">
    <property type="entry name" value="AraC-bd_2"/>
</dbReference>
<dbReference type="PRINTS" id="PR00032">
    <property type="entry name" value="HTHARAC"/>
</dbReference>
<evidence type="ECO:0000256" key="1">
    <source>
        <dbReference type="ARBA" id="ARBA00023015"/>
    </source>
</evidence>